<keyword evidence="3 6" id="KW-0378">Hydrolase</keyword>
<dbReference type="GO" id="GO:0006508">
    <property type="term" value="P:proteolysis"/>
    <property type="evidence" value="ECO:0007669"/>
    <property type="project" value="UniProtKB-KW"/>
</dbReference>
<dbReference type="GO" id="GO:0046872">
    <property type="term" value="F:metal ion binding"/>
    <property type="evidence" value="ECO:0007669"/>
    <property type="project" value="UniProtKB-UniRule"/>
</dbReference>
<evidence type="ECO:0000256" key="2">
    <source>
        <dbReference type="ARBA" id="ARBA00022723"/>
    </source>
</evidence>
<keyword evidence="10" id="KW-1185">Reference proteome</keyword>
<evidence type="ECO:0000256" key="6">
    <source>
        <dbReference type="RuleBase" id="RU368091"/>
    </source>
</evidence>
<evidence type="ECO:0000313" key="9">
    <source>
        <dbReference type="EMBL" id="QUI25552.1"/>
    </source>
</evidence>
<dbReference type="Gene3D" id="1.10.1370.20">
    <property type="entry name" value="Oligoendopeptidase f, C-terminal domain"/>
    <property type="match status" value="1"/>
</dbReference>
<proteinExistence type="inferred from homology"/>
<dbReference type="Pfam" id="PF08439">
    <property type="entry name" value="Peptidase_M3_N"/>
    <property type="match status" value="1"/>
</dbReference>
<dbReference type="AlphaFoldDB" id="A0A8J8MQ57"/>
<evidence type="ECO:0000259" key="7">
    <source>
        <dbReference type="Pfam" id="PF01432"/>
    </source>
</evidence>
<dbReference type="Proteomes" id="UP000683246">
    <property type="component" value="Chromosome"/>
</dbReference>
<feature type="domain" description="Peptidase M3A/M3B catalytic" evidence="7">
    <location>
        <begin position="207"/>
        <end position="587"/>
    </location>
</feature>
<gene>
    <name evidence="9" type="primary">pepF</name>
    <name evidence="9" type="ORF">HZI73_00935</name>
</gene>
<dbReference type="EC" id="3.4.24.-" evidence="6"/>
<dbReference type="InterPro" id="IPR013647">
    <property type="entry name" value="OligopepF_N_dom"/>
</dbReference>
<dbReference type="NCBIfam" id="TIGR00181">
    <property type="entry name" value="pepF"/>
    <property type="match status" value="1"/>
</dbReference>
<organism evidence="9 10">
    <name type="scientific">Vallitalea pronyensis</name>
    <dbReference type="NCBI Taxonomy" id="1348613"/>
    <lineage>
        <taxon>Bacteria</taxon>
        <taxon>Bacillati</taxon>
        <taxon>Bacillota</taxon>
        <taxon>Clostridia</taxon>
        <taxon>Lachnospirales</taxon>
        <taxon>Vallitaleaceae</taxon>
        <taxon>Vallitalea</taxon>
    </lineage>
</organism>
<dbReference type="InterPro" id="IPR045090">
    <property type="entry name" value="Pept_M3A_M3B"/>
</dbReference>
<dbReference type="Gene3D" id="1.10.287.830">
    <property type="entry name" value="putative peptidase helix hairpin domain like"/>
    <property type="match status" value="1"/>
</dbReference>
<keyword evidence="1 6" id="KW-0645">Protease</keyword>
<dbReference type="InterPro" id="IPR042088">
    <property type="entry name" value="OligoPept_F_C"/>
</dbReference>
<protein>
    <recommendedName>
        <fullName evidence="6">Oligopeptidase F</fullName>
        <ecNumber evidence="6">3.4.24.-</ecNumber>
    </recommendedName>
</protein>
<keyword evidence="5 6" id="KW-0482">Metalloprotease</keyword>
<dbReference type="EMBL" id="CP058649">
    <property type="protein sequence ID" value="QUI25552.1"/>
    <property type="molecule type" value="Genomic_DNA"/>
</dbReference>
<sequence length="601" mass="69543">MSKMSKLPKRSEIDDTFKWRLEDMVASKEDWKQRYDEIVALSEAIASYSGTLQDSDDTLFACLQKRDELNEKLSRLYVYSNMRLHEDSNNADAQATAEKANSLAVRVSSSLSFIEPEISAMPEDVLKTYMASGNGLELYQVYMDDLLRKKAHILSLAEEKLMAEAAELAGSPENIFSMLNNADIKFPTIKDEEGHDVELTKGRYVTFMESTDRRVRKDAFEAMYATYKKFKNTIATTFTANIKKDIFNMKARKFNSTCEASLFENNIPVAVYDQLVNTIHKYMPLMHRYVSIRKKMLNLDELHMYDVYTPIVKDVDVTIPYEEAKAKVYEALAPMGEEYRSLIQKGFEEKWIDVYENEGKRSGAYSWGTYGVHPYVLLNHQDNVNTMFTLAHEMGHALHTHYTYTNQPFIYGEYPTFLAEVASTVNEALLMEHLLKTTEDKNQRLYLINYFMEQFKSTVYRQTMFAEFERLTHEVVENGEALTADKLCEMYHDINVKYFGDDMIIDEDLDMEWARIPHFYYNYYVFQYATGYSAAIALSQKILNEGEEAVTNYKNFLKSGCSEYPIETLKKAGVDMTTAEPIEQALKVFEGLLDEMESMIQ</sequence>
<name>A0A8J8MQ57_9FIRM</name>
<accession>A0A8J8MQ57</accession>
<evidence type="ECO:0000256" key="1">
    <source>
        <dbReference type="ARBA" id="ARBA00022670"/>
    </source>
</evidence>
<reference evidence="9" key="1">
    <citation type="submission" date="2020-07" db="EMBL/GenBank/DDBJ databases">
        <title>Vallitalea pronyensis genome.</title>
        <authorList>
            <person name="Postec A."/>
        </authorList>
    </citation>
    <scope>NUCLEOTIDE SEQUENCE</scope>
    <source>
        <strain evidence="9">FatNI3</strain>
    </source>
</reference>
<dbReference type="Gene3D" id="1.20.140.70">
    <property type="entry name" value="Oligopeptidase f, N-terminal domain"/>
    <property type="match status" value="1"/>
</dbReference>
<comment type="function">
    <text evidence="6">Has oligopeptidase activity and degrades a variety of small bioactive peptides.</text>
</comment>
<dbReference type="InterPro" id="IPR001567">
    <property type="entry name" value="Pept_M3A_M3B_dom"/>
</dbReference>
<dbReference type="SUPFAM" id="SSF55486">
    <property type="entry name" value="Metalloproteases ('zincins'), catalytic domain"/>
    <property type="match status" value="1"/>
</dbReference>
<keyword evidence="4 6" id="KW-0862">Zinc</keyword>
<dbReference type="CDD" id="cd09608">
    <property type="entry name" value="M3B_PepF"/>
    <property type="match status" value="1"/>
</dbReference>
<keyword evidence="2 6" id="KW-0479">Metal-binding</keyword>
<dbReference type="PANTHER" id="PTHR11804">
    <property type="entry name" value="PROTEASE M3 THIMET OLIGOPEPTIDASE-RELATED"/>
    <property type="match status" value="1"/>
</dbReference>
<dbReference type="GO" id="GO:0006518">
    <property type="term" value="P:peptide metabolic process"/>
    <property type="evidence" value="ECO:0007669"/>
    <property type="project" value="TreeGrafter"/>
</dbReference>
<dbReference type="InterPro" id="IPR004438">
    <property type="entry name" value="Peptidase_M3B"/>
</dbReference>
<evidence type="ECO:0000256" key="3">
    <source>
        <dbReference type="ARBA" id="ARBA00022801"/>
    </source>
</evidence>
<evidence type="ECO:0000256" key="4">
    <source>
        <dbReference type="ARBA" id="ARBA00022833"/>
    </source>
</evidence>
<dbReference type="Pfam" id="PF01432">
    <property type="entry name" value="Peptidase_M3"/>
    <property type="match status" value="1"/>
</dbReference>
<comment type="similarity">
    <text evidence="6">Belongs to the peptidase M3B family.</text>
</comment>
<feature type="domain" description="Oligopeptidase F N-terminal" evidence="8">
    <location>
        <begin position="117"/>
        <end position="186"/>
    </location>
</feature>
<evidence type="ECO:0000259" key="8">
    <source>
        <dbReference type="Pfam" id="PF08439"/>
    </source>
</evidence>
<dbReference type="PANTHER" id="PTHR11804:SF84">
    <property type="entry name" value="SACCHAROLYSIN"/>
    <property type="match status" value="1"/>
</dbReference>
<evidence type="ECO:0000256" key="5">
    <source>
        <dbReference type="ARBA" id="ARBA00023049"/>
    </source>
</evidence>
<comment type="cofactor">
    <cofactor evidence="6">
        <name>Zn(2+)</name>
        <dbReference type="ChEBI" id="CHEBI:29105"/>
    </cofactor>
    <text evidence="6">Binds 1 zinc ion.</text>
</comment>
<dbReference type="KEGG" id="vpy:HZI73_00935"/>
<evidence type="ECO:0000313" key="10">
    <source>
        <dbReference type="Proteomes" id="UP000683246"/>
    </source>
</evidence>
<dbReference type="GO" id="GO:0004222">
    <property type="term" value="F:metalloendopeptidase activity"/>
    <property type="evidence" value="ECO:0007669"/>
    <property type="project" value="UniProtKB-UniRule"/>
</dbReference>